<dbReference type="InterPro" id="IPR051162">
    <property type="entry name" value="T4SS_component"/>
</dbReference>
<accession>A0A2M7QD07</accession>
<dbReference type="Proteomes" id="UP000230108">
    <property type="component" value="Unassembled WGS sequence"/>
</dbReference>
<comment type="caution">
    <text evidence="2">The sequence shown here is derived from an EMBL/GenBank/DDBJ whole genome shotgun (WGS) entry which is preliminary data.</text>
</comment>
<dbReference type="Gene3D" id="3.40.50.300">
    <property type="entry name" value="P-loop containing nucleotide triphosphate hydrolases"/>
    <property type="match status" value="1"/>
</dbReference>
<dbReference type="InterPro" id="IPR043964">
    <property type="entry name" value="P-loop_TraG"/>
</dbReference>
<dbReference type="SUPFAM" id="SSF52540">
    <property type="entry name" value="P-loop containing nucleoside triphosphate hydrolases"/>
    <property type="match status" value="1"/>
</dbReference>
<feature type="domain" description="TraG P-loop" evidence="1">
    <location>
        <begin position="241"/>
        <end position="547"/>
    </location>
</feature>
<dbReference type="CDD" id="cd01127">
    <property type="entry name" value="TrwB_TraG_TraD_VirD4"/>
    <property type="match status" value="1"/>
</dbReference>
<dbReference type="EMBL" id="PFLF01000102">
    <property type="protein sequence ID" value="PIY68652.1"/>
    <property type="molecule type" value="Genomic_DNA"/>
</dbReference>
<dbReference type="Pfam" id="PF19044">
    <property type="entry name" value="P-loop_TraG"/>
    <property type="match status" value="1"/>
</dbReference>
<reference evidence="3" key="1">
    <citation type="submission" date="2017-09" db="EMBL/GenBank/DDBJ databases">
        <title>Depth-based differentiation of microbial function through sediment-hosted aquifers and enrichment of novel symbionts in the deep terrestrial subsurface.</title>
        <authorList>
            <person name="Probst A.J."/>
            <person name="Ladd B."/>
            <person name="Jarett J.K."/>
            <person name="Geller-Mcgrath D.E."/>
            <person name="Sieber C.M.K."/>
            <person name="Emerson J.B."/>
            <person name="Anantharaman K."/>
            <person name="Thomas B.C."/>
            <person name="Malmstrom R."/>
            <person name="Stieglmeier M."/>
            <person name="Klingl A."/>
            <person name="Woyke T."/>
            <person name="Ryan C.M."/>
            <person name="Banfield J.F."/>
        </authorList>
    </citation>
    <scope>NUCLEOTIDE SEQUENCE [LARGE SCALE GENOMIC DNA]</scope>
</reference>
<name>A0A2M7QD07_9BACT</name>
<dbReference type="NCBIfam" id="NF045971">
    <property type="entry name" value="conju_CD1110"/>
    <property type="match status" value="1"/>
</dbReference>
<organism evidence="2 3">
    <name type="scientific">Candidatus Roizmanbacteria bacterium CG_4_10_14_0_8_um_filter_39_9</name>
    <dbReference type="NCBI Taxonomy" id="1974829"/>
    <lineage>
        <taxon>Bacteria</taxon>
        <taxon>Candidatus Roizmaniibacteriota</taxon>
    </lineage>
</organism>
<evidence type="ECO:0000313" key="2">
    <source>
        <dbReference type="EMBL" id="PIY68652.1"/>
    </source>
</evidence>
<dbReference type="InterPro" id="IPR027417">
    <property type="entry name" value="P-loop_NTPase"/>
</dbReference>
<evidence type="ECO:0000313" key="3">
    <source>
        <dbReference type="Proteomes" id="UP000230108"/>
    </source>
</evidence>
<dbReference type="AlphaFoldDB" id="A0A2M7QD07"/>
<proteinExistence type="predicted"/>
<evidence type="ECO:0000259" key="1">
    <source>
        <dbReference type="Pfam" id="PF19044"/>
    </source>
</evidence>
<dbReference type="PANTHER" id="PTHR30121">
    <property type="entry name" value="UNCHARACTERIZED PROTEIN YJGR-RELATED"/>
    <property type="match status" value="1"/>
</dbReference>
<dbReference type="Gene3D" id="1.10.8.730">
    <property type="match status" value="1"/>
</dbReference>
<protein>
    <recommendedName>
        <fullName evidence="1">TraG P-loop domain-containing protein</fullName>
    </recommendedName>
</protein>
<gene>
    <name evidence="2" type="ORF">COY90_04820</name>
</gene>
<sequence>MAQNQTIPPEAQNVAKVLSQGTVTIKDLIAPSFIEADFTHLKIDEKYYRTMYVVGYPRYVSANWLYSLITFDHPLYISMYVYPTESKSVLDELRRKIAEMEATIEAEIKAGKVVDPTVQVALDDALSLQAELAKGSERFFQFGLYITIPADTKEELETITKEVDSALSSILVVAKQAILEMEEGFKSTLPMFYDKLAVWRNMDTTSLATTFPFATASLTRNEGILYGINQHDGSLIIFDRFTLENANSVILGKSGGGKSFFVKMEALRLLMMDIDVIIIDPENEYKKLSDNMGGEFVVFSTTSQYKINPFELLNDGAIEPDELSNKILDLHSLMKVIMGDITPAQDALLDRALVLTYREKGITQDPATFRSQPPLLEDLYKVFMGMETPEAKEMAGRLEKFVMGSAAGIFNQNSNFDIKNHFTVFGIRDLEENLRPVAMYIVLDYIWNRVRRNKKKRVLIVDEAWYLIKNKDSGAYLHNFAKRARKYMLGLTTITQDVEDFLATDEGKAIVTNSSLQIILKQSTAAVDKITDTFYLTGGEKHFLLSAGVGEGLFFAGQSHVGFRGIASDEEKSIIE</sequence>
<dbReference type="PANTHER" id="PTHR30121:SF6">
    <property type="entry name" value="SLR6007 PROTEIN"/>
    <property type="match status" value="1"/>
</dbReference>